<protein>
    <recommendedName>
        <fullName evidence="10">Clusterin-associated protein 1</fullName>
    </recommendedName>
</protein>
<dbReference type="InterPro" id="IPR019366">
    <property type="entry name" value="Clusterin-associated_protein-1"/>
</dbReference>
<evidence type="ECO:0000256" key="6">
    <source>
        <dbReference type="ARBA" id="ARBA00023273"/>
    </source>
</evidence>
<evidence type="ECO:0000256" key="1">
    <source>
        <dbReference type="ARBA" id="ARBA00004138"/>
    </source>
</evidence>
<dbReference type="Gramene" id="EFJ27015">
    <property type="protein sequence ID" value="EFJ27015"/>
    <property type="gene ID" value="SELMODRAFT_96219"/>
</dbReference>
<keyword evidence="3" id="KW-0970">Cilium biogenesis/degradation</keyword>
<dbReference type="Proteomes" id="UP000001514">
    <property type="component" value="Unassembled WGS sequence"/>
</dbReference>
<sequence>FIESMKSLGYPGDGLSMESFRTPHFDTVASCMRWLLPRYDPEVQLHGDVSTEEGRIAFLKSAGRFMFLKTRMKLNLRSLYMADSNATAELLQVSTLLEQAIASASSEKVCENFVFLFLTTLFKRAFDVKAARSLVLEIIKAGATLYDDLATEMQLQGERNMAASTNTDIEQIENLVREGTDSLLQTVSSVEQQQHSCEKDEKSLSITHEKRKVELERCKKRLSVLENVRPAYLDEYEVLQSELQRLFGVYLEKFHNLRWLESQLETHNQEEQEKLQESFAMMKRLQQQLQDEVISVKVSIVLFLLRLATELTNPSRRGSEWK</sequence>
<dbReference type="PANTHER" id="PTHR21547">
    <property type="entry name" value="CLUSTERIN ASSOCIATED PROTEIN 1"/>
    <property type="match status" value="1"/>
</dbReference>
<evidence type="ECO:0008006" key="10">
    <source>
        <dbReference type="Google" id="ProtNLM"/>
    </source>
</evidence>
<dbReference type="InParanoid" id="D8RLZ5"/>
<feature type="coiled-coil region" evidence="7">
    <location>
        <begin position="257"/>
        <end position="288"/>
    </location>
</feature>
<dbReference type="OMA" id="ERFEXND"/>
<keyword evidence="9" id="KW-1185">Reference proteome</keyword>
<dbReference type="HOGENOM" id="CLU_034981_0_0_1"/>
<accession>D8RLZ5</accession>
<keyword evidence="4 7" id="KW-0175">Coiled coil</keyword>
<dbReference type="EMBL" id="GL377583">
    <property type="protein sequence ID" value="EFJ27015.1"/>
    <property type="molecule type" value="Genomic_DNA"/>
</dbReference>
<dbReference type="STRING" id="88036.D8RLZ5"/>
<dbReference type="GO" id="GO:0005929">
    <property type="term" value="C:cilium"/>
    <property type="evidence" value="ECO:0000318"/>
    <property type="project" value="GO_Central"/>
</dbReference>
<dbReference type="KEGG" id="smo:SELMODRAFT_96219"/>
<evidence type="ECO:0000256" key="2">
    <source>
        <dbReference type="ARBA" id="ARBA00008340"/>
    </source>
</evidence>
<name>D8RLZ5_SELML</name>
<evidence type="ECO:0000313" key="8">
    <source>
        <dbReference type="EMBL" id="EFJ27015.1"/>
    </source>
</evidence>
<evidence type="ECO:0000256" key="7">
    <source>
        <dbReference type="SAM" id="Coils"/>
    </source>
</evidence>
<keyword evidence="5" id="KW-0969">Cilium</keyword>
<dbReference type="GO" id="GO:0060271">
    <property type="term" value="P:cilium assembly"/>
    <property type="evidence" value="ECO:0000318"/>
    <property type="project" value="GO_Central"/>
</dbReference>
<proteinExistence type="inferred from homology"/>
<evidence type="ECO:0000256" key="3">
    <source>
        <dbReference type="ARBA" id="ARBA00022794"/>
    </source>
</evidence>
<dbReference type="GO" id="GO:0005815">
    <property type="term" value="C:microtubule organizing center"/>
    <property type="evidence" value="ECO:0000318"/>
    <property type="project" value="GO_Central"/>
</dbReference>
<comment type="similarity">
    <text evidence="2">Belongs to the CLUAP1 family.</text>
</comment>
<organism evidence="9">
    <name type="scientific">Selaginella moellendorffii</name>
    <name type="common">Spikemoss</name>
    <dbReference type="NCBI Taxonomy" id="88036"/>
    <lineage>
        <taxon>Eukaryota</taxon>
        <taxon>Viridiplantae</taxon>
        <taxon>Streptophyta</taxon>
        <taxon>Embryophyta</taxon>
        <taxon>Tracheophyta</taxon>
        <taxon>Lycopodiopsida</taxon>
        <taxon>Selaginellales</taxon>
        <taxon>Selaginellaceae</taxon>
        <taxon>Selaginella</taxon>
    </lineage>
</organism>
<dbReference type="AlphaFoldDB" id="D8RLZ5"/>
<dbReference type="Pfam" id="PF10234">
    <property type="entry name" value="Cluap1"/>
    <property type="match status" value="1"/>
</dbReference>
<dbReference type="eggNOG" id="KOG3647">
    <property type="taxonomic scope" value="Eukaryota"/>
</dbReference>
<keyword evidence="6" id="KW-0966">Cell projection</keyword>
<gene>
    <name evidence="8" type="ORF">SELMODRAFT_96219</name>
</gene>
<evidence type="ECO:0000256" key="5">
    <source>
        <dbReference type="ARBA" id="ARBA00023069"/>
    </source>
</evidence>
<evidence type="ECO:0000313" key="9">
    <source>
        <dbReference type="Proteomes" id="UP000001514"/>
    </source>
</evidence>
<comment type="subcellular location">
    <subcellularLocation>
        <location evidence="1">Cell projection</location>
        <location evidence="1">Cilium</location>
    </subcellularLocation>
</comment>
<dbReference type="GO" id="GO:0030992">
    <property type="term" value="C:intraciliary transport particle B"/>
    <property type="evidence" value="ECO:0000318"/>
    <property type="project" value="GO_Central"/>
</dbReference>
<reference evidence="8 9" key="1">
    <citation type="journal article" date="2011" name="Science">
        <title>The Selaginella genome identifies genetic changes associated with the evolution of vascular plants.</title>
        <authorList>
            <person name="Banks J.A."/>
            <person name="Nishiyama T."/>
            <person name="Hasebe M."/>
            <person name="Bowman J.L."/>
            <person name="Gribskov M."/>
            <person name="dePamphilis C."/>
            <person name="Albert V.A."/>
            <person name="Aono N."/>
            <person name="Aoyama T."/>
            <person name="Ambrose B.A."/>
            <person name="Ashton N.W."/>
            <person name="Axtell M.J."/>
            <person name="Barker E."/>
            <person name="Barker M.S."/>
            <person name="Bennetzen J.L."/>
            <person name="Bonawitz N.D."/>
            <person name="Chapple C."/>
            <person name="Cheng C."/>
            <person name="Correa L.G."/>
            <person name="Dacre M."/>
            <person name="DeBarry J."/>
            <person name="Dreyer I."/>
            <person name="Elias M."/>
            <person name="Engstrom E.M."/>
            <person name="Estelle M."/>
            <person name="Feng L."/>
            <person name="Finet C."/>
            <person name="Floyd S.K."/>
            <person name="Frommer W.B."/>
            <person name="Fujita T."/>
            <person name="Gramzow L."/>
            <person name="Gutensohn M."/>
            <person name="Harholt J."/>
            <person name="Hattori M."/>
            <person name="Heyl A."/>
            <person name="Hirai T."/>
            <person name="Hiwatashi Y."/>
            <person name="Ishikawa M."/>
            <person name="Iwata M."/>
            <person name="Karol K.G."/>
            <person name="Koehler B."/>
            <person name="Kolukisaoglu U."/>
            <person name="Kubo M."/>
            <person name="Kurata T."/>
            <person name="Lalonde S."/>
            <person name="Li K."/>
            <person name="Li Y."/>
            <person name="Litt A."/>
            <person name="Lyons E."/>
            <person name="Manning G."/>
            <person name="Maruyama T."/>
            <person name="Michael T.P."/>
            <person name="Mikami K."/>
            <person name="Miyazaki S."/>
            <person name="Morinaga S."/>
            <person name="Murata T."/>
            <person name="Mueller-Roeber B."/>
            <person name="Nelson D.R."/>
            <person name="Obara M."/>
            <person name="Oguri Y."/>
            <person name="Olmstead R.G."/>
            <person name="Onodera N."/>
            <person name="Petersen B.L."/>
            <person name="Pils B."/>
            <person name="Prigge M."/>
            <person name="Rensing S.A."/>
            <person name="Riano-Pachon D.M."/>
            <person name="Roberts A.W."/>
            <person name="Sato Y."/>
            <person name="Scheller H.V."/>
            <person name="Schulz B."/>
            <person name="Schulz C."/>
            <person name="Shakirov E.V."/>
            <person name="Shibagaki N."/>
            <person name="Shinohara N."/>
            <person name="Shippen D.E."/>
            <person name="Soerensen I."/>
            <person name="Sotooka R."/>
            <person name="Sugimoto N."/>
            <person name="Sugita M."/>
            <person name="Sumikawa N."/>
            <person name="Tanurdzic M."/>
            <person name="Theissen G."/>
            <person name="Ulvskov P."/>
            <person name="Wakazuki S."/>
            <person name="Weng J.K."/>
            <person name="Willats W.W."/>
            <person name="Wipf D."/>
            <person name="Wolf P.G."/>
            <person name="Yang L."/>
            <person name="Zimmer A.D."/>
            <person name="Zhu Q."/>
            <person name="Mitros T."/>
            <person name="Hellsten U."/>
            <person name="Loque D."/>
            <person name="Otillar R."/>
            <person name="Salamov A."/>
            <person name="Schmutz J."/>
            <person name="Shapiro H."/>
            <person name="Lindquist E."/>
            <person name="Lucas S."/>
            <person name="Rokhsar D."/>
            <person name="Grigoriev I.V."/>
        </authorList>
    </citation>
    <scope>NUCLEOTIDE SEQUENCE [LARGE SCALE GENOMIC DNA]</scope>
</reference>
<feature type="non-terminal residue" evidence="8">
    <location>
        <position position="1"/>
    </location>
</feature>
<dbReference type="PANTHER" id="PTHR21547:SF0">
    <property type="entry name" value="CLUSTERIN-ASSOCIATED PROTEIN 1"/>
    <property type="match status" value="1"/>
</dbReference>
<evidence type="ECO:0000256" key="4">
    <source>
        <dbReference type="ARBA" id="ARBA00023054"/>
    </source>
</evidence>